<sequence>MKTFFLLFLGMIYLLLAKSVETAIFSNVYFLIGIGLLIAGIIRFIKEQYIYNNRLNEMKEASEEELMAIPHTHCIISNDCLNALLLNEPTNTLFLVSREDLEEDLIKKEISFNKIYEVAIVEDEMFIARTSNSLISGSLLGEDLDIEEEECDEEDPEYNTVSQLKLKIVADNLSDPILEYVFLDNGEPISREEDEYQEALELCEEWFQKISVIIKRYELERVPIRQWQ</sequence>
<name>A0A0K9F1U6_9BACI</name>
<keyword evidence="1" id="KW-1133">Transmembrane helix</keyword>
<protein>
    <submittedName>
        <fullName evidence="2">Uncharacterized protein</fullName>
    </submittedName>
</protein>
<evidence type="ECO:0000256" key="1">
    <source>
        <dbReference type="SAM" id="Phobius"/>
    </source>
</evidence>
<dbReference type="RefSeq" id="WP_049668808.1">
    <property type="nucleotide sequence ID" value="NZ_JBIVOC010000018.1"/>
</dbReference>
<organism evidence="2 3">
    <name type="scientific">Lysinibacillus xylanilyticus</name>
    <dbReference type="NCBI Taxonomy" id="582475"/>
    <lineage>
        <taxon>Bacteria</taxon>
        <taxon>Bacillati</taxon>
        <taxon>Bacillota</taxon>
        <taxon>Bacilli</taxon>
        <taxon>Bacillales</taxon>
        <taxon>Bacillaceae</taxon>
        <taxon>Lysinibacillus</taxon>
    </lineage>
</organism>
<dbReference type="PATRIC" id="fig|582475.4.peg.5114"/>
<dbReference type="OrthoDB" id="2734047at2"/>
<evidence type="ECO:0000313" key="3">
    <source>
        <dbReference type="Proteomes" id="UP000037326"/>
    </source>
</evidence>
<dbReference type="Proteomes" id="UP000037326">
    <property type="component" value="Unassembled WGS sequence"/>
</dbReference>
<evidence type="ECO:0000313" key="2">
    <source>
        <dbReference type="EMBL" id="KMY28539.1"/>
    </source>
</evidence>
<reference evidence="3" key="1">
    <citation type="submission" date="2015-07" db="EMBL/GenBank/DDBJ databases">
        <authorList>
            <consortium name="Consortium for Microbial Forensics and Genomics (microFORGE)"/>
            <person name="Knight B.M."/>
            <person name="Roberts D.P."/>
            <person name="Lin D."/>
            <person name="Hari K."/>
            <person name="Fletcher J."/>
            <person name="Melcher U."/>
            <person name="Blagden T."/>
            <person name="Winegar R.A."/>
        </authorList>
    </citation>
    <scope>NUCLEOTIDE SEQUENCE [LARGE SCALE GENOMIC DNA]</scope>
    <source>
        <strain evidence="3">DSM 23493</strain>
    </source>
</reference>
<accession>A0A0K9F1U6</accession>
<dbReference type="EMBL" id="LFXJ01000011">
    <property type="protein sequence ID" value="KMY28539.1"/>
    <property type="molecule type" value="Genomic_DNA"/>
</dbReference>
<dbReference type="GeneID" id="96600987"/>
<comment type="caution">
    <text evidence="2">The sequence shown here is derived from an EMBL/GenBank/DDBJ whole genome shotgun (WGS) entry which is preliminary data.</text>
</comment>
<gene>
    <name evidence="2" type="ORF">ACZ11_22525</name>
</gene>
<keyword evidence="1" id="KW-0812">Transmembrane</keyword>
<dbReference type="AlphaFoldDB" id="A0A0K9F1U6"/>
<keyword evidence="1" id="KW-0472">Membrane</keyword>
<feature type="transmembrane region" description="Helical" evidence="1">
    <location>
        <begin position="29"/>
        <end position="45"/>
    </location>
</feature>
<proteinExistence type="predicted"/>